<evidence type="ECO:0000313" key="2">
    <source>
        <dbReference type="EMBL" id="REC80224.1"/>
    </source>
</evidence>
<feature type="domain" description="Glycosyltransferase 2-like" evidence="1">
    <location>
        <begin position="4"/>
        <end position="162"/>
    </location>
</feature>
<dbReference type="PANTHER" id="PTHR22916">
    <property type="entry name" value="GLYCOSYLTRANSFERASE"/>
    <property type="match status" value="1"/>
</dbReference>
<dbReference type="PANTHER" id="PTHR22916:SF3">
    <property type="entry name" value="UDP-GLCNAC:BETAGAL BETA-1,3-N-ACETYLGLUCOSAMINYLTRANSFERASE-LIKE PROTEIN 1"/>
    <property type="match status" value="1"/>
</dbReference>
<proteinExistence type="predicted"/>
<dbReference type="GO" id="GO:0016758">
    <property type="term" value="F:hexosyltransferase activity"/>
    <property type="evidence" value="ECO:0007669"/>
    <property type="project" value="UniProtKB-ARBA"/>
</dbReference>
<name>A0A3D9DQD2_9FLAO</name>
<dbReference type="Pfam" id="PF00535">
    <property type="entry name" value="Glycos_transf_2"/>
    <property type="match status" value="1"/>
</dbReference>
<evidence type="ECO:0000259" key="1">
    <source>
        <dbReference type="Pfam" id="PF00535"/>
    </source>
</evidence>
<dbReference type="InterPro" id="IPR029044">
    <property type="entry name" value="Nucleotide-diphossugar_trans"/>
</dbReference>
<dbReference type="SUPFAM" id="SSF53448">
    <property type="entry name" value="Nucleotide-diphospho-sugar transferases"/>
    <property type="match status" value="1"/>
</dbReference>
<gene>
    <name evidence="2" type="ORF">DRF60_00465</name>
</gene>
<organism evidence="2 3">
    <name type="scientific">Chryseobacterium elymi</name>
    <dbReference type="NCBI Taxonomy" id="395936"/>
    <lineage>
        <taxon>Bacteria</taxon>
        <taxon>Pseudomonadati</taxon>
        <taxon>Bacteroidota</taxon>
        <taxon>Flavobacteriia</taxon>
        <taxon>Flavobacteriales</taxon>
        <taxon>Weeksellaceae</taxon>
        <taxon>Chryseobacterium group</taxon>
        <taxon>Chryseobacterium</taxon>
    </lineage>
</organism>
<keyword evidence="2" id="KW-0808">Transferase</keyword>
<dbReference type="RefSeq" id="WP_116010170.1">
    <property type="nucleotide sequence ID" value="NZ_QNUH01000001.1"/>
</dbReference>
<evidence type="ECO:0000313" key="3">
    <source>
        <dbReference type="Proteomes" id="UP000257030"/>
    </source>
</evidence>
<sequence length="274" mass="32313">MKFSILVAHYNNATFFRECFESIIKQTYTNWEVIIVDDYSSESEKNELKELIAGDHRFVLFENEKNRGVGYTKKRCVELATGDICGFVDPDDALTPDALEESIKIYSDSKIVATYSQFYICDENLAINKLFPYSKKIKNGRKTFFNIQFDIAHFFTFRKEIYHTTEGIDETLTSSVDQDLYLKLYEKGNLFYINKSLYLYRIHTNGVSQDKKKKGKLHTNWHIVLYNTLKRRQIQMLYNKDINTIESLPKFIFDKQNTLISKILRKISCLKIRK</sequence>
<dbReference type="EMBL" id="QNUH01000001">
    <property type="protein sequence ID" value="REC80224.1"/>
    <property type="molecule type" value="Genomic_DNA"/>
</dbReference>
<accession>A0A3D9DQD2</accession>
<keyword evidence="3" id="KW-1185">Reference proteome</keyword>
<protein>
    <submittedName>
        <fullName evidence="2">Glycosyl transferase family 2</fullName>
    </submittedName>
</protein>
<dbReference type="Proteomes" id="UP000257030">
    <property type="component" value="Unassembled WGS sequence"/>
</dbReference>
<reference evidence="2 3" key="1">
    <citation type="journal article" date="2010" name="Syst. Appl. Microbiol.">
        <title>Four new species of Chryseobacterium from the rhizosphere of coastal sand dune plants, Chryseobacterium elymi sp. nov., Chryseobacterium hagamense sp. nov., Chryseobacterium lathyri sp. nov. and Chryseobacterium rhizosphaerae sp. nov.</title>
        <authorList>
            <person name="Cho S.H."/>
            <person name="Lee K.S."/>
            <person name="Shin D.S."/>
            <person name="Han J.H."/>
            <person name="Park K.S."/>
            <person name="Lee C.H."/>
            <person name="Park K.H."/>
            <person name="Kim S.B."/>
        </authorList>
    </citation>
    <scope>NUCLEOTIDE SEQUENCE [LARGE SCALE GENOMIC DNA]</scope>
    <source>
        <strain evidence="2 3">KCTC 22547</strain>
    </source>
</reference>
<comment type="caution">
    <text evidence="2">The sequence shown here is derived from an EMBL/GenBank/DDBJ whole genome shotgun (WGS) entry which is preliminary data.</text>
</comment>
<dbReference type="Gene3D" id="3.90.550.10">
    <property type="entry name" value="Spore Coat Polysaccharide Biosynthesis Protein SpsA, Chain A"/>
    <property type="match status" value="1"/>
</dbReference>
<dbReference type="InterPro" id="IPR001173">
    <property type="entry name" value="Glyco_trans_2-like"/>
</dbReference>
<dbReference type="OrthoDB" id="635429at2"/>
<dbReference type="AlphaFoldDB" id="A0A3D9DQD2"/>